<dbReference type="GeneID" id="116187345"/>
<evidence type="ECO:0000256" key="2">
    <source>
        <dbReference type="ARBA" id="ARBA00022679"/>
    </source>
</evidence>
<evidence type="ECO:0000256" key="3">
    <source>
        <dbReference type="RuleBase" id="RU361155"/>
    </source>
</evidence>
<reference evidence="6" key="2">
    <citation type="submission" date="2025-08" db="UniProtKB">
        <authorList>
            <consortium name="RefSeq"/>
        </authorList>
    </citation>
    <scope>IDENTIFICATION</scope>
    <source>
        <tissue evidence="6">Leaf</tissue>
    </source>
</reference>
<keyword evidence="2 3" id="KW-0808">Transferase</keyword>
<dbReference type="OrthoDB" id="205623at2759"/>
<evidence type="ECO:0000313" key="5">
    <source>
        <dbReference type="Proteomes" id="UP000515151"/>
    </source>
</evidence>
<protein>
    <recommendedName>
        <fullName evidence="3">Sulfotransferase</fullName>
        <ecNumber evidence="3">2.8.2.-</ecNumber>
    </recommendedName>
</protein>
<name>A0A6P8BMU5_PUNGR</name>
<evidence type="ECO:0000256" key="1">
    <source>
        <dbReference type="ARBA" id="ARBA00005771"/>
    </source>
</evidence>
<dbReference type="SUPFAM" id="SSF52540">
    <property type="entry name" value="P-loop containing nucleoside triphosphate hydrolases"/>
    <property type="match status" value="1"/>
</dbReference>
<keyword evidence="5" id="KW-1185">Reference proteome</keyword>
<comment type="similarity">
    <text evidence="1 3">Belongs to the sulfotransferase 1 family.</text>
</comment>
<accession>A0A6P8BMU5</accession>
<dbReference type="RefSeq" id="XP_031371862.1">
    <property type="nucleotide sequence ID" value="XM_031516002.1"/>
</dbReference>
<evidence type="ECO:0000259" key="4">
    <source>
        <dbReference type="Pfam" id="PF00685"/>
    </source>
</evidence>
<dbReference type="Gene3D" id="3.40.50.300">
    <property type="entry name" value="P-loop containing nucleotide triphosphate hydrolases"/>
    <property type="match status" value="1"/>
</dbReference>
<dbReference type="Proteomes" id="UP000515151">
    <property type="component" value="Chromosome 8"/>
</dbReference>
<dbReference type="Pfam" id="PF00685">
    <property type="entry name" value="Sulfotransfer_1"/>
    <property type="match status" value="1"/>
</dbReference>
<sequence length="357" mass="40462">MHILSLPHPKLTPIHTTPPPLYHLLVPSMAENSKPSYDDQQEIEELISSLPKGKGWHSSGLTLYQNFWCHSKFLPGVISFQRHFLARDSDVLIASKPKSGTTWLKSLAFSVLYRAQFNPTEANANHPLLSSNPHALVRTLELGQSAGHAPDLSGFADPRLFGTHVPYDSLPYSIRRSRCKVIYICRNPLDVVVSLWHFVAQVDAGDRAGGWSGMEEYFDNFCKGMDGYGPFWDHLLGYWKASQERPKKVLFLKYEDLKEDTAGNLKRIAEFMGVPFSDEEERNGVVEEIVKMCSLGSLKELEVNKTGRSIAGFENNSYFRKGEVGDWVNYFSLSMAERLKNIMEEKLSHFGLTFRVN</sequence>
<dbReference type="InterPro" id="IPR000863">
    <property type="entry name" value="Sulfotransferase_dom"/>
</dbReference>
<evidence type="ECO:0000313" key="6">
    <source>
        <dbReference type="RefSeq" id="XP_031371862.1"/>
    </source>
</evidence>
<dbReference type="AlphaFoldDB" id="A0A6P8BMU5"/>
<dbReference type="GO" id="GO:0008146">
    <property type="term" value="F:sulfotransferase activity"/>
    <property type="evidence" value="ECO:0007669"/>
    <property type="project" value="InterPro"/>
</dbReference>
<organism evidence="5 6">
    <name type="scientific">Punica granatum</name>
    <name type="common">Pomegranate</name>
    <dbReference type="NCBI Taxonomy" id="22663"/>
    <lineage>
        <taxon>Eukaryota</taxon>
        <taxon>Viridiplantae</taxon>
        <taxon>Streptophyta</taxon>
        <taxon>Embryophyta</taxon>
        <taxon>Tracheophyta</taxon>
        <taxon>Spermatophyta</taxon>
        <taxon>Magnoliopsida</taxon>
        <taxon>eudicotyledons</taxon>
        <taxon>Gunneridae</taxon>
        <taxon>Pentapetalae</taxon>
        <taxon>rosids</taxon>
        <taxon>malvids</taxon>
        <taxon>Myrtales</taxon>
        <taxon>Lythraceae</taxon>
        <taxon>Punica</taxon>
    </lineage>
</organism>
<gene>
    <name evidence="6" type="primary">LOC116187345</name>
</gene>
<dbReference type="EC" id="2.8.2.-" evidence="3"/>
<feature type="domain" description="Sulfotransferase" evidence="4">
    <location>
        <begin position="88"/>
        <end position="351"/>
    </location>
</feature>
<proteinExistence type="inferred from homology"/>
<reference evidence="5" key="1">
    <citation type="journal article" date="2020" name="Plant Biotechnol. J.">
        <title>The pomegranate (Punica granatum L.) draft genome dissects genetic divergence between soft- and hard-seeded cultivars.</title>
        <authorList>
            <person name="Luo X."/>
            <person name="Li H."/>
            <person name="Wu Z."/>
            <person name="Yao W."/>
            <person name="Zhao P."/>
            <person name="Cao D."/>
            <person name="Yu H."/>
            <person name="Li K."/>
            <person name="Poudel K."/>
            <person name="Zhao D."/>
            <person name="Zhang F."/>
            <person name="Xia X."/>
            <person name="Chen L."/>
            <person name="Wang Q."/>
            <person name="Jing D."/>
            <person name="Cao S."/>
        </authorList>
    </citation>
    <scope>NUCLEOTIDE SEQUENCE [LARGE SCALE GENOMIC DNA]</scope>
    <source>
        <strain evidence="5">cv. Tunisia</strain>
    </source>
</reference>
<dbReference type="InterPro" id="IPR027417">
    <property type="entry name" value="P-loop_NTPase"/>
</dbReference>
<dbReference type="PANTHER" id="PTHR11783">
    <property type="entry name" value="SULFOTRANSFERASE SULT"/>
    <property type="match status" value="1"/>
</dbReference>